<evidence type="ECO:0000256" key="1">
    <source>
        <dbReference type="SAM" id="Phobius"/>
    </source>
</evidence>
<keyword evidence="1" id="KW-0812">Transmembrane</keyword>
<dbReference type="EMBL" id="PXYV01000012">
    <property type="protein sequence ID" value="PSR22775.1"/>
    <property type="molecule type" value="Genomic_DNA"/>
</dbReference>
<feature type="transmembrane region" description="Helical" evidence="1">
    <location>
        <begin position="168"/>
        <end position="187"/>
    </location>
</feature>
<proteinExistence type="predicted"/>
<accession>A0A2T2WKL9</accession>
<keyword evidence="1" id="KW-0472">Membrane</keyword>
<comment type="caution">
    <text evidence="2">The sequence shown here is derived from an EMBL/GenBank/DDBJ whole genome shotgun (WGS) entry which is preliminary data.</text>
</comment>
<evidence type="ECO:0000313" key="3">
    <source>
        <dbReference type="Proteomes" id="UP000241848"/>
    </source>
</evidence>
<protein>
    <submittedName>
        <fullName evidence="2">Uncharacterized protein</fullName>
    </submittedName>
</protein>
<dbReference type="AlphaFoldDB" id="A0A2T2WKL9"/>
<name>A0A2T2WKL9_9FIRM</name>
<keyword evidence="1" id="KW-1133">Transmembrane helix</keyword>
<reference evidence="2 3" key="1">
    <citation type="journal article" date="2014" name="BMC Genomics">
        <title>Comparison of environmental and isolate Sulfobacillus genomes reveals diverse carbon, sulfur, nitrogen, and hydrogen metabolisms.</title>
        <authorList>
            <person name="Justice N.B."/>
            <person name="Norman A."/>
            <person name="Brown C.T."/>
            <person name="Singh A."/>
            <person name="Thomas B.C."/>
            <person name="Banfield J.F."/>
        </authorList>
    </citation>
    <scope>NUCLEOTIDE SEQUENCE [LARGE SCALE GENOMIC DNA]</scope>
    <source>
        <strain evidence="2">AMDSBA3</strain>
    </source>
</reference>
<organism evidence="2 3">
    <name type="scientific">Sulfobacillus acidophilus</name>
    <dbReference type="NCBI Taxonomy" id="53633"/>
    <lineage>
        <taxon>Bacteria</taxon>
        <taxon>Bacillati</taxon>
        <taxon>Bacillota</taxon>
        <taxon>Clostridia</taxon>
        <taxon>Eubacteriales</taxon>
        <taxon>Clostridiales Family XVII. Incertae Sedis</taxon>
        <taxon>Sulfobacillus</taxon>
    </lineage>
</organism>
<sequence>MEVLKIFPMGGKILRRNYLWLLRGALGLVAAGGVALALPLSAYAATTDIYAGEEITVTFQLPPSTNLNWTPTVGESGVEVEEIANIGSGQTNALATIDNVDLVSATTNTFQVTFTVPAPEYGVLWSDVYFELLLPISNNAANGYATGGDSATQYTYVNVPPVGQTPEVPWATIIPSIGLAAYGGMWLKRRMTQRPHLLSDAN</sequence>
<evidence type="ECO:0000313" key="2">
    <source>
        <dbReference type="EMBL" id="PSR22775.1"/>
    </source>
</evidence>
<gene>
    <name evidence="2" type="ORF">C7B45_05435</name>
</gene>
<dbReference type="Proteomes" id="UP000241848">
    <property type="component" value="Unassembled WGS sequence"/>
</dbReference>